<organism evidence="2 3">
    <name type="scientific">Streptomyces spectabilis</name>
    <dbReference type="NCBI Taxonomy" id="68270"/>
    <lineage>
        <taxon>Bacteria</taxon>
        <taxon>Bacillati</taxon>
        <taxon>Actinomycetota</taxon>
        <taxon>Actinomycetes</taxon>
        <taxon>Kitasatosporales</taxon>
        <taxon>Streptomycetaceae</taxon>
        <taxon>Streptomyces</taxon>
    </lineage>
</organism>
<dbReference type="AlphaFoldDB" id="A0A516RAQ8"/>
<accession>A0A516RAQ8</accession>
<protein>
    <submittedName>
        <fullName evidence="2">Helix-turn-helix transcriptional regulator</fullName>
    </submittedName>
</protein>
<dbReference type="Gene3D" id="1.10.10.10">
    <property type="entry name" value="Winged helix-like DNA-binding domain superfamily/Winged helix DNA-binding domain"/>
    <property type="match status" value="1"/>
</dbReference>
<reference evidence="2 3" key="1">
    <citation type="journal article" date="2019" name="J. Ind. Microbiol. Biotechnol.">
        <title>The complete genomic sequence of Streptomyces spectabilis NRRL-2792 and identification of secondary metabolite biosynthetic gene clusters.</title>
        <authorList>
            <person name="Sinha A."/>
            <person name="Phillips-Salemka S."/>
            <person name="Niraula T.A."/>
            <person name="Short K.A."/>
            <person name="Niraula N.P."/>
        </authorList>
    </citation>
    <scope>NUCLEOTIDE SEQUENCE [LARGE SCALE GENOMIC DNA]</scope>
    <source>
        <strain evidence="2 3">NRRL 2792</strain>
    </source>
</reference>
<evidence type="ECO:0000313" key="2">
    <source>
        <dbReference type="EMBL" id="QDQ12745.1"/>
    </source>
</evidence>
<dbReference type="PRINTS" id="PR00038">
    <property type="entry name" value="HTHLUXR"/>
</dbReference>
<gene>
    <name evidence="2" type="ORF">FH965_21040</name>
</gene>
<dbReference type="EMBL" id="CP040916">
    <property type="protein sequence ID" value="QDQ12745.1"/>
    <property type="molecule type" value="Genomic_DNA"/>
</dbReference>
<feature type="domain" description="HTH luxR-type" evidence="1">
    <location>
        <begin position="261"/>
        <end position="318"/>
    </location>
</feature>
<evidence type="ECO:0000313" key="3">
    <source>
        <dbReference type="Proteomes" id="UP000316806"/>
    </source>
</evidence>
<dbReference type="PANTHER" id="PTHR34293">
    <property type="entry name" value="HTH-TYPE TRANSCRIPTIONAL REGULATOR TRMBL2"/>
    <property type="match status" value="1"/>
</dbReference>
<dbReference type="Pfam" id="PF00196">
    <property type="entry name" value="GerE"/>
    <property type="match status" value="1"/>
</dbReference>
<dbReference type="GO" id="GO:0003677">
    <property type="term" value="F:DNA binding"/>
    <property type="evidence" value="ECO:0007669"/>
    <property type="project" value="InterPro"/>
</dbReference>
<name>A0A516RAQ8_STRST</name>
<dbReference type="Proteomes" id="UP000316806">
    <property type="component" value="Chromosome"/>
</dbReference>
<dbReference type="PANTHER" id="PTHR34293:SF1">
    <property type="entry name" value="HTH-TYPE TRANSCRIPTIONAL REGULATOR TRMBL2"/>
    <property type="match status" value="1"/>
</dbReference>
<dbReference type="SMART" id="SM00421">
    <property type="entry name" value="HTH_LUXR"/>
    <property type="match status" value="1"/>
</dbReference>
<sequence length="328" mass="36761">MTTDPRRHPHPHGPDELCAEGSALYTRALREGRVAQREADSTPCLIDFGLLHPDVEDMRWLRPTAPAIALPQLLRGIEDRIAQQRRREERLTAMFEPLMALDARQTLGAEHQDITVLDGFDRINEAITRATADAAHELRTVQPGGARSPEILADALPREQEFLSRGCRMRTLYQHTTRHSLPALAHYEQLDGDVEVRTLNEVTERMVVLDHTVAFIPASKDRTAALEIRQPAIVDYLITTFERLWRLATPMYPHAAQLPAENGVTTRQRAIAELLVEGLTDTEIAERLGMNVRTAREHIAKLAAILGSNSRAQLGYLIGQSGILNQNH</sequence>
<evidence type="ECO:0000259" key="1">
    <source>
        <dbReference type="SMART" id="SM00421"/>
    </source>
</evidence>
<proteinExistence type="predicted"/>
<dbReference type="InterPro" id="IPR016032">
    <property type="entry name" value="Sig_transdc_resp-reg_C-effctor"/>
</dbReference>
<dbReference type="InterPro" id="IPR036388">
    <property type="entry name" value="WH-like_DNA-bd_sf"/>
</dbReference>
<dbReference type="InterPro" id="IPR051797">
    <property type="entry name" value="TrmB-like"/>
</dbReference>
<dbReference type="SUPFAM" id="SSF46894">
    <property type="entry name" value="C-terminal effector domain of the bipartite response regulators"/>
    <property type="match status" value="1"/>
</dbReference>
<dbReference type="RefSeq" id="WP_144320077.1">
    <property type="nucleotide sequence ID" value="NZ_CP040916.1"/>
</dbReference>
<dbReference type="InterPro" id="IPR000792">
    <property type="entry name" value="Tscrpt_reg_LuxR_C"/>
</dbReference>
<dbReference type="GO" id="GO:0006355">
    <property type="term" value="P:regulation of DNA-templated transcription"/>
    <property type="evidence" value="ECO:0007669"/>
    <property type="project" value="InterPro"/>
</dbReference>